<dbReference type="GeneID" id="77845898"/>
<protein>
    <recommendedName>
        <fullName evidence="6">Lipoprotein</fullName>
    </recommendedName>
</protein>
<dbReference type="OrthoDB" id="2389790at2"/>
<dbReference type="Proteomes" id="UP000031546">
    <property type="component" value="Unassembled WGS sequence"/>
</dbReference>
<reference evidence="2 4" key="1">
    <citation type="submission" date="2015-01" db="EMBL/GenBank/DDBJ databases">
        <title>Genome sequences of high lactate-tolerant strain Salinicoccus roseus W12 with industrial interest.</title>
        <authorList>
            <person name="Wang H."/>
            <person name="Yu B."/>
        </authorList>
    </citation>
    <scope>NUCLEOTIDE SEQUENCE [LARGE SCALE GENOMIC DNA]</scope>
    <source>
        <strain evidence="2 4">W12</strain>
    </source>
</reference>
<evidence type="ECO:0000313" key="5">
    <source>
        <dbReference type="Proteomes" id="UP000527860"/>
    </source>
</evidence>
<dbReference type="EMBL" id="JXII01000008">
    <property type="protein sequence ID" value="KIH70282.1"/>
    <property type="molecule type" value="Genomic_DNA"/>
</dbReference>
<dbReference type="PROSITE" id="PS51257">
    <property type="entry name" value="PROKAR_LIPOPROTEIN"/>
    <property type="match status" value="1"/>
</dbReference>
<feature type="signal peptide" evidence="1">
    <location>
        <begin position="1"/>
        <end position="18"/>
    </location>
</feature>
<dbReference type="AlphaFoldDB" id="A0A0C2E4L3"/>
<evidence type="ECO:0000313" key="3">
    <source>
        <dbReference type="EMBL" id="MDB0581148.1"/>
    </source>
</evidence>
<keyword evidence="1" id="KW-0732">Signal</keyword>
<reference evidence="3" key="3">
    <citation type="submission" date="2020-04" db="EMBL/GenBank/DDBJ databases">
        <authorList>
            <person name="Tanveer F."/>
            <person name="Xie Y."/>
            <person name="Shinwari Z.K."/>
        </authorList>
    </citation>
    <scope>NUCLEOTIDE SEQUENCE</scope>
    <source>
        <strain evidence="3">MOSEL-ME25</strain>
    </source>
</reference>
<gene>
    <name evidence="3" type="ORF">F7P68_0011460</name>
    <name evidence="2" type="ORF">SN16_10050</name>
</gene>
<name>A0A0C2E4L3_9STAP</name>
<proteinExistence type="predicted"/>
<dbReference type="EMBL" id="JABEVU030000001">
    <property type="protein sequence ID" value="MDB0581148.1"/>
    <property type="molecule type" value="Genomic_DNA"/>
</dbReference>
<evidence type="ECO:0000256" key="1">
    <source>
        <dbReference type="SAM" id="SignalP"/>
    </source>
</evidence>
<evidence type="ECO:0008006" key="6">
    <source>
        <dbReference type="Google" id="ProtNLM"/>
    </source>
</evidence>
<keyword evidence="5" id="KW-1185">Reference proteome</keyword>
<reference evidence="3 5" key="4">
    <citation type="submission" date="2022-12" db="EMBL/GenBank/DDBJ databases">
        <title>Genome analysis and biological profiling of marine Salinicoccus roseus MOSEL-ME25.</title>
        <authorList>
            <person name="Mirza F.T."/>
            <person name="Xie Y."/>
            <person name="Shinwari Z.K."/>
        </authorList>
    </citation>
    <scope>NUCLEOTIDE SEQUENCE [LARGE SCALE GENOMIC DNA]</scope>
    <source>
        <strain evidence="3 5">MOSEL-ME25</strain>
    </source>
</reference>
<evidence type="ECO:0000313" key="2">
    <source>
        <dbReference type="EMBL" id="KIH70282.1"/>
    </source>
</evidence>
<comment type="caution">
    <text evidence="2">The sequence shown here is derived from an EMBL/GenBank/DDBJ whole genome shotgun (WGS) entry which is preliminary data.</text>
</comment>
<feature type="chain" id="PRO_5038553117" description="Lipoprotein" evidence="1">
    <location>
        <begin position="19"/>
        <end position="149"/>
    </location>
</feature>
<accession>A0A0C2E4L3</accession>
<organism evidence="2 4">
    <name type="scientific">Salinicoccus roseus</name>
    <dbReference type="NCBI Taxonomy" id="45670"/>
    <lineage>
        <taxon>Bacteria</taxon>
        <taxon>Bacillati</taxon>
        <taxon>Bacillota</taxon>
        <taxon>Bacilli</taxon>
        <taxon>Bacillales</taxon>
        <taxon>Staphylococcaceae</taxon>
        <taxon>Salinicoccus</taxon>
    </lineage>
</organism>
<dbReference type="STRING" id="45670.SN16_10050"/>
<dbReference type="Proteomes" id="UP000527860">
    <property type="component" value="Unassembled WGS sequence"/>
</dbReference>
<reference evidence="5" key="2">
    <citation type="submission" date="2020-04" db="EMBL/GenBank/DDBJ databases">
        <title>Genome analysis and biological profiling of marine Cellulosimicrobium funkei MOSEL-ME6.</title>
        <authorList>
            <person name="Tanveer F."/>
            <person name="Xie Y."/>
            <person name="Shinwari Z.K."/>
        </authorList>
    </citation>
    <scope>NUCLEOTIDE SEQUENCE [LARGE SCALE GENOMIC DNA]</scope>
    <source>
        <strain evidence="5">MOSEL-ME25</strain>
    </source>
</reference>
<evidence type="ECO:0000313" key="4">
    <source>
        <dbReference type="Proteomes" id="UP000031546"/>
    </source>
</evidence>
<dbReference type="RefSeq" id="WP_040106485.1">
    <property type="nucleotide sequence ID" value="NZ_JABEVU030000001.1"/>
</dbReference>
<sequence length="149" mass="16400">MKKAFVTLFVFSVLVLGACSDTSNELEGEAFSVFSWTPDIAPGDIASDNLNPSSSLEFDFKSSDTVEVTSQGKTFEGDYSLENDTLSLDLKNEDGEESLAMEFRDFSAHEQNEKLYTGTISKLDIKTDGRHRVGSNFSLDGYGGFYKSN</sequence>